<feature type="domain" description="Peptidase S1" evidence="6">
    <location>
        <begin position="143"/>
        <end position="376"/>
    </location>
</feature>
<sequence length="379" mass="42411">MLLLKNADVYLLPLCALLVVGLRATAAGQLVRVKLEKDARRVITTTNDQRVCSHDTECVSGFEYCDINLGPEKRRKCGLGNELSGSFCCPVDKVIHPKRERRKTVDDDESDLDKVLDRAAPEPIKPLPEEPECGQNTKSISKIMNVQNAKASDWPWMAVFLETTNYMNFCGGVLLNRRFVLTAAHCFKKYTKQDFVVRLGEYDFTTNNETQYIDYRVTDIRIHPDYDLATHANDIAILKLKRSTIYNSFIRPICLPKTNMEVYEKNAVVAGWGQTVFGGEVSNVLQEVAIPIWLHDQCVSAFSQPIFKTNLCAASYEGGKDSCLGDSGGPLLMQRHDGRWTNVGIVSWGISCGELGIPGVYTKVTSYLKWIAVNAQDVI</sequence>
<dbReference type="Pfam" id="PF00089">
    <property type="entry name" value="Trypsin"/>
    <property type="match status" value="1"/>
</dbReference>
<dbReference type="FunFam" id="2.40.10.10:FF:000006">
    <property type="entry name" value="Serine proteinase stubble"/>
    <property type="match status" value="1"/>
</dbReference>
<reference evidence="7" key="1">
    <citation type="submission" date="2017-10" db="EMBL/GenBank/DDBJ databases">
        <title>Transcriptome Assembly of Sugarcane Aphid Adults.</title>
        <authorList>
            <person name="Scully E.D."/>
            <person name="Palmer N.A."/>
            <person name="Geib S.M."/>
            <person name="Sarath G."/>
            <person name="Sattler S.E."/>
        </authorList>
    </citation>
    <scope>NUCLEOTIDE SEQUENCE</scope>
    <source>
        <tissue evidence="7">Whole body</tissue>
    </source>
</reference>
<keyword evidence="2 5" id="KW-0378">Hydrolase</keyword>
<dbReference type="GO" id="GO:0004252">
    <property type="term" value="F:serine-type endopeptidase activity"/>
    <property type="evidence" value="ECO:0007669"/>
    <property type="project" value="InterPro"/>
</dbReference>
<gene>
    <name evidence="7" type="primary">PCE_11</name>
</gene>
<dbReference type="InterPro" id="IPR043504">
    <property type="entry name" value="Peptidase_S1_PA_chymotrypsin"/>
</dbReference>
<dbReference type="SUPFAM" id="SSF50494">
    <property type="entry name" value="Trypsin-like serine proteases"/>
    <property type="match status" value="1"/>
</dbReference>
<dbReference type="InterPro" id="IPR033116">
    <property type="entry name" value="TRYPSIN_SER"/>
</dbReference>
<evidence type="ECO:0000259" key="6">
    <source>
        <dbReference type="PROSITE" id="PS50240"/>
    </source>
</evidence>
<accession>A0A2H8TV73</accession>
<evidence type="ECO:0000256" key="3">
    <source>
        <dbReference type="ARBA" id="ARBA00022825"/>
    </source>
</evidence>
<dbReference type="CDD" id="cd00190">
    <property type="entry name" value="Tryp_SPc"/>
    <property type="match status" value="1"/>
</dbReference>
<dbReference type="InterPro" id="IPR009003">
    <property type="entry name" value="Peptidase_S1_PA"/>
</dbReference>
<dbReference type="PRINTS" id="PR00722">
    <property type="entry name" value="CHYMOTRYPSIN"/>
</dbReference>
<dbReference type="InterPro" id="IPR001254">
    <property type="entry name" value="Trypsin_dom"/>
</dbReference>
<dbReference type="OrthoDB" id="5918597at2759"/>
<protein>
    <submittedName>
        <fullName evidence="7">Proclotting enzyme</fullName>
    </submittedName>
</protein>
<organism evidence="7">
    <name type="scientific">Melanaphis sacchari</name>
    <dbReference type="NCBI Taxonomy" id="742174"/>
    <lineage>
        <taxon>Eukaryota</taxon>
        <taxon>Metazoa</taxon>
        <taxon>Ecdysozoa</taxon>
        <taxon>Arthropoda</taxon>
        <taxon>Hexapoda</taxon>
        <taxon>Insecta</taxon>
        <taxon>Pterygota</taxon>
        <taxon>Neoptera</taxon>
        <taxon>Paraneoptera</taxon>
        <taxon>Hemiptera</taxon>
        <taxon>Sternorrhyncha</taxon>
        <taxon>Aphidomorpha</taxon>
        <taxon>Aphidoidea</taxon>
        <taxon>Aphididae</taxon>
        <taxon>Aphidini</taxon>
        <taxon>Melanaphis</taxon>
    </lineage>
</organism>
<dbReference type="AlphaFoldDB" id="A0A2H8TV73"/>
<dbReference type="InterPro" id="IPR001314">
    <property type="entry name" value="Peptidase_S1A"/>
</dbReference>
<name>A0A2H8TV73_9HEMI</name>
<keyword evidence="3 5" id="KW-0720">Serine protease</keyword>
<dbReference type="PROSITE" id="PS00134">
    <property type="entry name" value="TRYPSIN_HIS"/>
    <property type="match status" value="1"/>
</dbReference>
<dbReference type="PANTHER" id="PTHR24252:SF7">
    <property type="entry name" value="HYALIN"/>
    <property type="match status" value="1"/>
</dbReference>
<keyword evidence="4" id="KW-1015">Disulfide bond</keyword>
<dbReference type="SMART" id="SM00020">
    <property type="entry name" value="Tryp_SPc"/>
    <property type="match status" value="1"/>
</dbReference>
<evidence type="ECO:0000256" key="2">
    <source>
        <dbReference type="ARBA" id="ARBA00022801"/>
    </source>
</evidence>
<evidence type="ECO:0000256" key="1">
    <source>
        <dbReference type="ARBA" id="ARBA00022670"/>
    </source>
</evidence>
<dbReference type="EMBL" id="GFXV01006331">
    <property type="protein sequence ID" value="MBW18136.1"/>
    <property type="molecule type" value="Transcribed_RNA"/>
</dbReference>
<evidence type="ECO:0000313" key="7">
    <source>
        <dbReference type="EMBL" id="MBW18136.1"/>
    </source>
</evidence>
<dbReference type="PROSITE" id="PS50240">
    <property type="entry name" value="TRYPSIN_DOM"/>
    <property type="match status" value="1"/>
</dbReference>
<evidence type="ECO:0000256" key="5">
    <source>
        <dbReference type="RuleBase" id="RU363034"/>
    </source>
</evidence>
<dbReference type="PANTHER" id="PTHR24252">
    <property type="entry name" value="ACROSIN-RELATED"/>
    <property type="match status" value="1"/>
</dbReference>
<dbReference type="PROSITE" id="PS00135">
    <property type="entry name" value="TRYPSIN_SER"/>
    <property type="match status" value="1"/>
</dbReference>
<proteinExistence type="predicted"/>
<dbReference type="InterPro" id="IPR018114">
    <property type="entry name" value="TRYPSIN_HIS"/>
</dbReference>
<evidence type="ECO:0000256" key="4">
    <source>
        <dbReference type="ARBA" id="ARBA00023157"/>
    </source>
</evidence>
<dbReference type="Gene3D" id="2.40.10.10">
    <property type="entry name" value="Trypsin-like serine proteases"/>
    <property type="match status" value="2"/>
</dbReference>
<keyword evidence="1 5" id="KW-0645">Protease</keyword>
<dbReference type="GO" id="GO:0006508">
    <property type="term" value="P:proteolysis"/>
    <property type="evidence" value="ECO:0007669"/>
    <property type="project" value="UniProtKB-KW"/>
</dbReference>